<evidence type="ECO:0000313" key="13">
    <source>
        <dbReference type="Proteomes" id="UP000318126"/>
    </source>
</evidence>
<keyword evidence="8" id="KW-0547">Nucleotide-binding</keyword>
<evidence type="ECO:0000256" key="4">
    <source>
        <dbReference type="ARBA" id="ARBA00012214"/>
    </source>
</evidence>
<dbReference type="PIRSF" id="PIRSF001558">
    <property type="entry name" value="GSHase"/>
    <property type="match status" value="1"/>
</dbReference>
<dbReference type="PANTHER" id="PTHR11130">
    <property type="entry name" value="GLUTATHIONE SYNTHETASE"/>
    <property type="match status" value="1"/>
</dbReference>
<dbReference type="OrthoDB" id="5590030at2"/>
<comment type="cofactor">
    <cofactor evidence="1">
        <name>Mg(2+)</name>
        <dbReference type="ChEBI" id="CHEBI:18420"/>
    </cofactor>
</comment>
<reference evidence="13" key="1">
    <citation type="submission" date="2019-07" db="EMBL/GenBank/DDBJ databases">
        <title>Shewanella sp. YLB-08 draft genomic sequence.</title>
        <authorList>
            <person name="Yu L."/>
        </authorList>
    </citation>
    <scope>NUCLEOTIDE SEQUENCE [LARGE SCALE GENOMIC DNA]</scope>
    <source>
        <strain evidence="13">JCM 20706</strain>
    </source>
</reference>
<evidence type="ECO:0000256" key="3">
    <source>
        <dbReference type="ARBA" id="ARBA00010385"/>
    </source>
</evidence>
<dbReference type="InterPro" id="IPR005615">
    <property type="entry name" value="Glutathione_synthase"/>
</dbReference>
<evidence type="ECO:0000256" key="1">
    <source>
        <dbReference type="ARBA" id="ARBA00001946"/>
    </source>
</evidence>
<dbReference type="InterPro" id="IPR016185">
    <property type="entry name" value="PreATP-grasp_dom_sf"/>
</dbReference>
<keyword evidence="9" id="KW-0067">ATP-binding</keyword>
<dbReference type="Gene3D" id="1.10.1080.10">
    <property type="entry name" value="Glutathione Synthetase, Chain A, domain 3"/>
    <property type="match status" value="1"/>
</dbReference>
<comment type="caution">
    <text evidence="12">The sequence shown here is derived from an EMBL/GenBank/DDBJ whole genome shotgun (WGS) entry which is preliminary data.</text>
</comment>
<dbReference type="EMBL" id="VKGK01000008">
    <property type="protein sequence ID" value="TRY14721.1"/>
    <property type="molecule type" value="Genomic_DNA"/>
</dbReference>
<dbReference type="Gene3D" id="3.30.470.20">
    <property type="entry name" value="ATP-grasp fold, B domain"/>
    <property type="match status" value="1"/>
</dbReference>
<evidence type="ECO:0000256" key="2">
    <source>
        <dbReference type="ARBA" id="ARBA00004965"/>
    </source>
</evidence>
<keyword evidence="13" id="KW-1185">Reference proteome</keyword>
<sequence>MNNMNAQLVDKQITDELCEWSIMHGVAFKNRDGTASHCPFSLAPMSMKRGVYQHLLQVTPLLTKLISRVSEDHLFLQSSLSKMAKADPFFERLMLLHHQIHGVKEQPMFPARQPLLLMRTDYMDDRQQGAKVIEFNGIAAGMGPFGKRITQLHQFIKNQWPETYHDWVEDPSATPADNDGLGQLAYAIAHSAHKIQADFNETGQATFLMIVQRHEDNVYDQHLLEVELQKRGIRTVRRTFDQLASQLYSGEERRLMLKDIGAIDVVYLRAGYQYIDYFAPALREDTCCQTLSQTRVFIEQHNVAVNATVSQQLATSKTMQMILTMMPEQDFSRWGLSVEEVRLVKTVLAEMVPINQATITWFASDADKHEWVLKNQGEGGGHCVFGDEISHKLNQLNVEQYDAWALMKRLHPHERERPTIAVRNGEQTKIDDLVSEIGLFTAFFNGEPMTELNGYAGYLVRSKPAKENEGGIHSGQGILDSITLVD</sequence>
<comment type="similarity">
    <text evidence="3">Belongs to the eukaryotic GSH synthase family.</text>
</comment>
<dbReference type="RefSeq" id="WP_143564120.1">
    <property type="nucleotide sequence ID" value="NZ_BMPL01000006.1"/>
</dbReference>
<evidence type="ECO:0000256" key="8">
    <source>
        <dbReference type="ARBA" id="ARBA00022741"/>
    </source>
</evidence>
<dbReference type="Gene3D" id="3.40.50.1760">
    <property type="entry name" value="Glutathione synthase, substrate-binding domain superfamily, eukaryotic"/>
    <property type="match status" value="1"/>
</dbReference>
<dbReference type="EC" id="6.3.2.3" evidence="4"/>
<dbReference type="InterPro" id="IPR014042">
    <property type="entry name" value="Glutathione_synthase_a-hlx"/>
</dbReference>
<dbReference type="Gene3D" id="3.30.1490.80">
    <property type="match status" value="1"/>
</dbReference>
<keyword evidence="10" id="KW-0460">Magnesium</keyword>
<accession>A0A553JQQ3</accession>
<evidence type="ECO:0000256" key="6">
    <source>
        <dbReference type="ARBA" id="ARBA00022684"/>
    </source>
</evidence>
<keyword evidence="6" id="KW-0317">Glutathione biosynthesis</keyword>
<keyword evidence="7" id="KW-0479">Metal-binding</keyword>
<dbReference type="GO" id="GO:0005829">
    <property type="term" value="C:cytosol"/>
    <property type="evidence" value="ECO:0007669"/>
    <property type="project" value="TreeGrafter"/>
</dbReference>
<dbReference type="Pfam" id="PF03199">
    <property type="entry name" value="GSH_synthase"/>
    <property type="match status" value="1"/>
</dbReference>
<dbReference type="InterPro" id="IPR004887">
    <property type="entry name" value="GSH_synth_subst-bd"/>
</dbReference>
<dbReference type="SUPFAM" id="SSF56059">
    <property type="entry name" value="Glutathione synthetase ATP-binding domain-like"/>
    <property type="match status" value="1"/>
</dbReference>
<dbReference type="Gene3D" id="3.30.1490.50">
    <property type="match status" value="1"/>
</dbReference>
<organism evidence="12 13">
    <name type="scientific">Shewanella hanedai</name>
    <name type="common">Alteromonas hanedai</name>
    <dbReference type="NCBI Taxonomy" id="25"/>
    <lineage>
        <taxon>Bacteria</taxon>
        <taxon>Pseudomonadati</taxon>
        <taxon>Pseudomonadota</taxon>
        <taxon>Gammaproteobacteria</taxon>
        <taxon>Alteromonadales</taxon>
        <taxon>Shewanellaceae</taxon>
        <taxon>Shewanella</taxon>
    </lineage>
</organism>
<protein>
    <recommendedName>
        <fullName evidence="4">glutathione synthase</fullName>
        <ecNumber evidence="4">6.3.2.3</ecNumber>
    </recommendedName>
</protein>
<comment type="pathway">
    <text evidence="2">Sulfur metabolism; glutathione biosynthesis; glutathione from L-cysteine and L-glutamate: step 2/2.</text>
</comment>
<dbReference type="InterPro" id="IPR014049">
    <property type="entry name" value="Glutathione_synthase_N_euk"/>
</dbReference>
<evidence type="ECO:0000256" key="5">
    <source>
        <dbReference type="ARBA" id="ARBA00022598"/>
    </source>
</evidence>
<dbReference type="PANTHER" id="PTHR11130:SF0">
    <property type="entry name" value="GLUTATHIONE SYNTHETASE"/>
    <property type="match status" value="1"/>
</dbReference>
<dbReference type="SUPFAM" id="SSF52440">
    <property type="entry name" value="PreATP-grasp domain"/>
    <property type="match status" value="1"/>
</dbReference>
<keyword evidence="5" id="KW-0436">Ligase</keyword>
<evidence type="ECO:0000259" key="11">
    <source>
        <dbReference type="Pfam" id="PF03199"/>
    </source>
</evidence>
<dbReference type="GO" id="GO:0046872">
    <property type="term" value="F:metal ion binding"/>
    <property type="evidence" value="ECO:0007669"/>
    <property type="project" value="UniProtKB-KW"/>
</dbReference>
<gene>
    <name evidence="12" type="ORF">FN961_08455</name>
</gene>
<evidence type="ECO:0000256" key="9">
    <source>
        <dbReference type="ARBA" id="ARBA00022840"/>
    </source>
</evidence>
<feature type="domain" description="Glutathione synthase substrate-binding" evidence="11">
    <location>
        <begin position="206"/>
        <end position="314"/>
    </location>
</feature>
<dbReference type="Pfam" id="PF03917">
    <property type="entry name" value="GSH_synth_ATP"/>
    <property type="match status" value="1"/>
</dbReference>
<evidence type="ECO:0000256" key="7">
    <source>
        <dbReference type="ARBA" id="ARBA00022723"/>
    </source>
</evidence>
<dbReference type="GO" id="GO:0005524">
    <property type="term" value="F:ATP binding"/>
    <property type="evidence" value="ECO:0007669"/>
    <property type="project" value="UniProtKB-KW"/>
</dbReference>
<proteinExistence type="inferred from homology"/>
<dbReference type="GO" id="GO:0043295">
    <property type="term" value="F:glutathione binding"/>
    <property type="evidence" value="ECO:0007669"/>
    <property type="project" value="TreeGrafter"/>
</dbReference>
<evidence type="ECO:0000256" key="10">
    <source>
        <dbReference type="ARBA" id="ARBA00022842"/>
    </source>
</evidence>
<evidence type="ECO:0000313" key="12">
    <source>
        <dbReference type="EMBL" id="TRY14721.1"/>
    </source>
</evidence>
<dbReference type="Proteomes" id="UP000318126">
    <property type="component" value="Unassembled WGS sequence"/>
</dbReference>
<dbReference type="InterPro" id="IPR014709">
    <property type="entry name" value="Glutathione_synthase_C_euk"/>
</dbReference>
<name>A0A553JQQ3_SHEHA</name>
<dbReference type="UniPathway" id="UPA00142">
    <property type="reaction ID" value="UER00210"/>
</dbReference>
<dbReference type="AlphaFoldDB" id="A0A553JQQ3"/>
<dbReference type="InterPro" id="IPR037013">
    <property type="entry name" value="GSH-S_sub-bd_sf"/>
</dbReference>
<dbReference type="GO" id="GO:0004363">
    <property type="term" value="F:glutathione synthase activity"/>
    <property type="evidence" value="ECO:0007669"/>
    <property type="project" value="UniProtKB-EC"/>
</dbReference>